<accession>A0A7L9U8T9</accession>
<dbReference type="Pfam" id="PF01041">
    <property type="entry name" value="DegT_DnrJ_EryC1"/>
    <property type="match status" value="1"/>
</dbReference>
<dbReference type="GO" id="GO:0019180">
    <property type="term" value="F:dTDP-4-amino-4,6-dideoxygalactose transaminase activity"/>
    <property type="evidence" value="ECO:0007669"/>
    <property type="project" value="UniProtKB-EC"/>
</dbReference>
<dbReference type="PANTHER" id="PTHR30244">
    <property type="entry name" value="TRANSAMINASE"/>
    <property type="match status" value="1"/>
</dbReference>
<dbReference type="NCBIfam" id="TIGR02379">
    <property type="entry name" value="ECA_wecE"/>
    <property type="match status" value="1"/>
</dbReference>
<dbReference type="GO" id="GO:0030170">
    <property type="term" value="F:pyridoxal phosphate binding"/>
    <property type="evidence" value="ECO:0007669"/>
    <property type="project" value="TreeGrafter"/>
</dbReference>
<dbReference type="InterPro" id="IPR012749">
    <property type="entry name" value="WecE-like"/>
</dbReference>
<evidence type="ECO:0000256" key="4">
    <source>
        <dbReference type="RuleBase" id="RU004508"/>
    </source>
</evidence>
<protein>
    <submittedName>
        <fullName evidence="5">dTDP-4-amino-4,6-dideoxygalactose transaminase</fullName>
        <ecNumber evidence="5">2.6.1.59</ecNumber>
    </submittedName>
</protein>
<dbReference type="InterPro" id="IPR000653">
    <property type="entry name" value="DegT/StrS_aminotransferase"/>
</dbReference>
<reference evidence="5 6" key="1">
    <citation type="submission" date="2020-10" db="EMBL/GenBank/DDBJ databases">
        <title>Genome sequencing of Massilia sp. LPB0304.</title>
        <authorList>
            <person name="Kim J."/>
        </authorList>
    </citation>
    <scope>NUCLEOTIDE SEQUENCE [LARGE SCALE GENOMIC DNA]</scope>
    <source>
        <strain evidence="5 6">LPB0304</strain>
    </source>
</reference>
<dbReference type="PIRSF" id="PIRSF000390">
    <property type="entry name" value="PLP_StrS"/>
    <property type="match status" value="1"/>
</dbReference>
<dbReference type="RefSeq" id="WP_193688445.1">
    <property type="nucleotide sequence ID" value="NZ_CP062941.1"/>
</dbReference>
<dbReference type="Proteomes" id="UP000593875">
    <property type="component" value="Chromosome"/>
</dbReference>
<keyword evidence="3 4" id="KW-0663">Pyridoxal phosphate</keyword>
<dbReference type="InterPro" id="IPR015424">
    <property type="entry name" value="PyrdxlP-dep_Trfase"/>
</dbReference>
<comment type="similarity">
    <text evidence="1 4">Belongs to the DegT/DnrJ/EryC1 family.</text>
</comment>
<dbReference type="PANTHER" id="PTHR30244:SF34">
    <property type="entry name" value="DTDP-4-AMINO-4,6-DIDEOXYGALACTOSE TRANSAMINASE"/>
    <property type="match status" value="1"/>
</dbReference>
<evidence type="ECO:0000256" key="3">
    <source>
        <dbReference type="PIRSR" id="PIRSR000390-2"/>
    </source>
</evidence>
<keyword evidence="5" id="KW-0808">Transferase</keyword>
<dbReference type="CDD" id="cd00616">
    <property type="entry name" value="AHBA_syn"/>
    <property type="match status" value="1"/>
</dbReference>
<gene>
    <name evidence="5" type="primary">rffA</name>
    <name evidence="5" type="synonym">fcnA</name>
    <name evidence="5" type="synonym">wecE</name>
    <name evidence="5" type="ORF">LPB04_09570</name>
</gene>
<dbReference type="EMBL" id="CP062941">
    <property type="protein sequence ID" value="QOL51471.1"/>
    <property type="molecule type" value="Genomic_DNA"/>
</dbReference>
<dbReference type="InterPro" id="IPR015421">
    <property type="entry name" value="PyrdxlP-dep_Trfase_major"/>
</dbReference>
<evidence type="ECO:0000313" key="6">
    <source>
        <dbReference type="Proteomes" id="UP000593875"/>
    </source>
</evidence>
<dbReference type="SUPFAM" id="SSF53383">
    <property type="entry name" value="PLP-dependent transferases"/>
    <property type="match status" value="1"/>
</dbReference>
<keyword evidence="6" id="KW-1185">Reference proteome</keyword>
<keyword evidence="5" id="KW-0032">Aminotransferase</keyword>
<dbReference type="KEGG" id="mlir:LPB04_09570"/>
<sequence length="375" mass="41159">MRTIPFNKPFMTGRELSHIAQAHVNGHLSGDGAFTKKCHGWMESNTGCQRALLTHSCTAALEMAALLAGLGPGDEVIMPSYTFVSTANAFVLRGAVPVFVDIRPDTLNIDETKIEAAITPRTRAIVPVHYAGVACEMDTIMDIAQRHKLIVIEDAAQGIMSTYKGRALGSIGHLGAFSFHETKNIISGEGGALLVNTPEFAQRAEIIREKGTNRSQFFRGQVDKYTWVDVGSSYLPGEVIAAFLWAQMEEAQAITARRLALWDRYHAALAPLEAAGKLRRPVVPEQCVHNAHMYYVLLDSLDQRTRVMANMKERGVNTVFHYVPLHSAPAGLTHSRTHGGMENTDGLSERLLRLPLWVGLEDELDTVVAALAESF</sequence>
<proteinExistence type="inferred from homology"/>
<dbReference type="NCBIfam" id="NF008687">
    <property type="entry name" value="PRK11706.1"/>
    <property type="match status" value="1"/>
</dbReference>
<feature type="modified residue" description="N6-(pyridoxal phosphate)lysine" evidence="3">
    <location>
        <position position="183"/>
    </location>
</feature>
<dbReference type="FunFam" id="3.40.640.10:FF:000037">
    <property type="entry name" value="dTDP-4-amino-4,6-dideoxygalactose transaminase"/>
    <property type="match status" value="1"/>
</dbReference>
<dbReference type="GO" id="GO:0000271">
    <property type="term" value="P:polysaccharide biosynthetic process"/>
    <property type="evidence" value="ECO:0007669"/>
    <property type="project" value="TreeGrafter"/>
</dbReference>
<dbReference type="Gene3D" id="3.40.640.10">
    <property type="entry name" value="Type I PLP-dependent aspartate aminotransferase-like (Major domain)"/>
    <property type="match status" value="1"/>
</dbReference>
<evidence type="ECO:0000313" key="5">
    <source>
        <dbReference type="EMBL" id="QOL51471.1"/>
    </source>
</evidence>
<evidence type="ECO:0000256" key="2">
    <source>
        <dbReference type="PIRSR" id="PIRSR000390-1"/>
    </source>
</evidence>
<name>A0A7L9U8T9_9BURK</name>
<feature type="active site" description="Proton acceptor" evidence="2">
    <location>
        <position position="183"/>
    </location>
</feature>
<organism evidence="5 6">
    <name type="scientific">Massilia litorea</name>
    <dbReference type="NCBI Taxonomy" id="2769491"/>
    <lineage>
        <taxon>Bacteria</taxon>
        <taxon>Pseudomonadati</taxon>
        <taxon>Pseudomonadota</taxon>
        <taxon>Betaproteobacteria</taxon>
        <taxon>Burkholderiales</taxon>
        <taxon>Oxalobacteraceae</taxon>
        <taxon>Telluria group</taxon>
        <taxon>Massilia</taxon>
    </lineage>
</organism>
<dbReference type="EC" id="2.6.1.59" evidence="5"/>
<dbReference type="AlphaFoldDB" id="A0A7L9U8T9"/>
<evidence type="ECO:0000256" key="1">
    <source>
        <dbReference type="ARBA" id="ARBA00037999"/>
    </source>
</evidence>